<evidence type="ECO:0000256" key="1">
    <source>
        <dbReference type="ARBA" id="ARBA00005437"/>
    </source>
</evidence>
<dbReference type="Proteomes" id="UP000006591">
    <property type="component" value="Chromosome 7"/>
</dbReference>
<sequence length="271" mass="30012">MNPMAPMLPAPAPMAAGPTEPVVVVGPQYCAPYVVPLTVTKKSISLTDGDFTVTDANDNVVLNVKGTLFSVRHRRVLHDAVGQPLLSMQEKILSMHNRWEVYRGDSAHSCDKLFTVKKSSMLQLMKTEMDIFLAGNTAEQVCDFKIKGSYFDRSSAFYLGKSNTIIAQMNRKHTAASVVLGRDVFSITVFPQVDYVFIAALVAILDDINRKFSDLSDMIFVGSKFSVTVFPHVDYVFVMALVVILDEIARDIRRGAVIQISTSQRPGRSTR</sequence>
<proteinExistence type="inferred from homology"/>
<evidence type="ECO:0000313" key="3">
    <source>
        <dbReference type="Proteomes" id="UP000006591"/>
    </source>
</evidence>
<dbReference type="Gene3D" id="2.40.160.200">
    <property type="entry name" value="LURP1-related"/>
    <property type="match status" value="2"/>
</dbReference>
<dbReference type="InterPro" id="IPR025659">
    <property type="entry name" value="Tubby-like_C"/>
</dbReference>
<dbReference type="SUPFAM" id="SSF54518">
    <property type="entry name" value="Tubby C-terminal domain-like"/>
    <property type="match status" value="2"/>
</dbReference>
<keyword evidence="3" id="KW-1185">Reference proteome</keyword>
<dbReference type="Pfam" id="PF04525">
    <property type="entry name" value="LOR"/>
    <property type="match status" value="2"/>
</dbReference>
<dbReference type="OMA" id="VIGPEYC"/>
<reference evidence="2" key="2">
    <citation type="submission" date="2018-04" db="EMBL/GenBank/DDBJ databases">
        <title>OnivRS2 (Oryza nivara Reference Sequence Version 2).</title>
        <authorList>
            <person name="Zhang J."/>
            <person name="Kudrna D."/>
            <person name="Lee S."/>
            <person name="Talag J."/>
            <person name="Rajasekar S."/>
            <person name="Welchert J."/>
            <person name="Hsing Y.-I."/>
            <person name="Wing R.A."/>
        </authorList>
    </citation>
    <scope>NUCLEOTIDE SEQUENCE [LARGE SCALE GENOMIC DNA]</scope>
    <source>
        <strain evidence="2">SL10</strain>
    </source>
</reference>
<dbReference type="AlphaFoldDB" id="A0A0E0HYD8"/>
<reference evidence="2" key="1">
    <citation type="submission" date="2015-04" db="UniProtKB">
        <authorList>
            <consortium name="EnsemblPlants"/>
        </authorList>
    </citation>
    <scope>IDENTIFICATION</scope>
    <source>
        <strain evidence="2">SL10</strain>
    </source>
</reference>
<dbReference type="EnsemblPlants" id="ONIVA07G06570.1">
    <property type="protein sequence ID" value="ONIVA07G06570.1"/>
    <property type="gene ID" value="ONIVA07G06570"/>
</dbReference>
<name>A0A0E0HYD8_ORYNI</name>
<dbReference type="STRING" id="4536.A0A0E0HYD8"/>
<evidence type="ECO:0008006" key="4">
    <source>
        <dbReference type="Google" id="ProtNLM"/>
    </source>
</evidence>
<dbReference type="InterPro" id="IPR038595">
    <property type="entry name" value="LOR_sf"/>
</dbReference>
<dbReference type="eggNOG" id="ENOG502QUU9">
    <property type="taxonomic scope" value="Eukaryota"/>
</dbReference>
<dbReference type="HOGENOM" id="CLU_063146_5_1_1"/>
<dbReference type="Gramene" id="ONIVA07G06570.1">
    <property type="protein sequence ID" value="ONIVA07G06570.1"/>
    <property type="gene ID" value="ONIVA07G06570"/>
</dbReference>
<dbReference type="InterPro" id="IPR007612">
    <property type="entry name" value="LOR"/>
</dbReference>
<accession>A0A0E0HYD8</accession>
<protein>
    <recommendedName>
        <fullName evidence="4">Protein LURP-one-related 15</fullName>
    </recommendedName>
</protein>
<comment type="similarity">
    <text evidence="1">Belongs to the LOR family.</text>
</comment>
<dbReference type="PANTHER" id="PTHR31087">
    <property type="match status" value="1"/>
</dbReference>
<evidence type="ECO:0000313" key="2">
    <source>
        <dbReference type="EnsemblPlants" id="ONIVA07G06570.1"/>
    </source>
</evidence>
<dbReference type="PANTHER" id="PTHR31087:SF58">
    <property type="entry name" value="OS07G0230700 PROTEIN"/>
    <property type="match status" value="1"/>
</dbReference>
<organism evidence="2">
    <name type="scientific">Oryza nivara</name>
    <name type="common">Indian wild rice</name>
    <name type="synonym">Oryza sativa f. spontanea</name>
    <dbReference type="NCBI Taxonomy" id="4536"/>
    <lineage>
        <taxon>Eukaryota</taxon>
        <taxon>Viridiplantae</taxon>
        <taxon>Streptophyta</taxon>
        <taxon>Embryophyta</taxon>
        <taxon>Tracheophyta</taxon>
        <taxon>Spermatophyta</taxon>
        <taxon>Magnoliopsida</taxon>
        <taxon>Liliopsida</taxon>
        <taxon>Poales</taxon>
        <taxon>Poaceae</taxon>
        <taxon>BOP clade</taxon>
        <taxon>Oryzoideae</taxon>
        <taxon>Oryzeae</taxon>
        <taxon>Oryzinae</taxon>
        <taxon>Oryza</taxon>
    </lineage>
</organism>